<dbReference type="InterPro" id="IPR021136">
    <property type="entry name" value="Flagellar_hook_control-like_C"/>
</dbReference>
<evidence type="ECO:0000313" key="4">
    <source>
        <dbReference type="Proteomes" id="UP000434044"/>
    </source>
</evidence>
<accession>A0A6N8EBK6</accession>
<feature type="domain" description="Flagellar hook-length control protein-like C-terminal" evidence="2">
    <location>
        <begin position="441"/>
        <end position="510"/>
    </location>
</feature>
<dbReference type="InterPro" id="IPR038610">
    <property type="entry name" value="FliK-like_C_sf"/>
</dbReference>
<dbReference type="Proteomes" id="UP000434044">
    <property type="component" value="Unassembled WGS sequence"/>
</dbReference>
<reference evidence="3 4" key="1">
    <citation type="submission" date="2019-11" db="EMBL/GenBank/DDBJ databases">
        <title>Whole-genome sequence of the anaerobic purple sulfur bacterium Allochromatium palmeri DSM 15591.</title>
        <authorList>
            <person name="Kyndt J.A."/>
            <person name="Meyer T.E."/>
        </authorList>
    </citation>
    <scope>NUCLEOTIDE SEQUENCE [LARGE SCALE GENOMIC DNA]</scope>
    <source>
        <strain evidence="3 4">DSM 15591</strain>
    </source>
</reference>
<dbReference type="EMBL" id="WNKT01000009">
    <property type="protein sequence ID" value="MTW20728.1"/>
    <property type="molecule type" value="Genomic_DNA"/>
</dbReference>
<evidence type="ECO:0000259" key="2">
    <source>
        <dbReference type="Pfam" id="PF02120"/>
    </source>
</evidence>
<organism evidence="3 4">
    <name type="scientific">Allochromatium palmeri</name>
    <dbReference type="NCBI Taxonomy" id="231048"/>
    <lineage>
        <taxon>Bacteria</taxon>
        <taxon>Pseudomonadati</taxon>
        <taxon>Pseudomonadota</taxon>
        <taxon>Gammaproteobacteria</taxon>
        <taxon>Chromatiales</taxon>
        <taxon>Chromatiaceae</taxon>
        <taxon>Allochromatium</taxon>
    </lineage>
</organism>
<feature type="region of interest" description="Disordered" evidence="1">
    <location>
        <begin position="296"/>
        <end position="384"/>
    </location>
</feature>
<dbReference type="Pfam" id="PF02120">
    <property type="entry name" value="Flg_hook"/>
    <property type="match status" value="1"/>
</dbReference>
<feature type="compositionally biased region" description="Low complexity" evidence="1">
    <location>
        <begin position="296"/>
        <end position="312"/>
    </location>
</feature>
<feature type="region of interest" description="Disordered" evidence="1">
    <location>
        <begin position="512"/>
        <end position="531"/>
    </location>
</feature>
<evidence type="ECO:0000256" key="1">
    <source>
        <dbReference type="SAM" id="MobiDB-lite"/>
    </source>
</evidence>
<dbReference type="CDD" id="cd17470">
    <property type="entry name" value="T3SS_Flik_C"/>
    <property type="match status" value="1"/>
</dbReference>
<proteinExistence type="predicted"/>
<sequence length="531" mass="55993">MPAQRPMIHGVGPPPAASADAASVRREALGASVILMSEPPRLPPSGSGASVASAAASATRAQASTAAALAERLQVGMQVELRPSRSITPELIETQLRPLGSTTTWSQGIQARLTSPMLANSLPAPAVGERSATGGAMPALRAEVVATSPALVLRLISTTADRSTPIPNQTAVAGSREWLGQQFKQHWPESRPLAATLDRILVQLASASTPPITNLTHTDPTNATPIQRAVDSLIGQLATVTELTDPEQLAVAVSRSGLWMEALLAQAAITPTQSNELVLDLKAQLLVLAQRLRLPGAGAPSAPSSAQPTAGQRVDSPVQALQTGAQMERSGASAGAEPRPGATPEPAGPGTSRVAAPESGSPPTSDNAPPEETRTAEQNNSRTASLARDVEGMLKQVVTKQLQSLDSPAGQNQWLLELPFRTPTGLQALEADIRREQARDGSEHETWSMRLRLDLPKLGPLNILLTLRNERLNASLQSADADGAQQIRQHLSELRARLEAREIEIASLHAGHRPLDRPVPPFTDPLVREQA</sequence>
<comment type="caution">
    <text evidence="3">The sequence shown here is derived from an EMBL/GenBank/DDBJ whole genome shotgun (WGS) entry which is preliminary data.</text>
</comment>
<dbReference type="AlphaFoldDB" id="A0A6N8EBK6"/>
<protein>
    <recommendedName>
        <fullName evidence="2">Flagellar hook-length control protein-like C-terminal domain-containing protein</fullName>
    </recommendedName>
</protein>
<dbReference type="OrthoDB" id="7055780at2"/>
<name>A0A6N8EBK6_9GAMM</name>
<keyword evidence="4" id="KW-1185">Reference proteome</keyword>
<dbReference type="Gene3D" id="3.30.750.140">
    <property type="match status" value="1"/>
</dbReference>
<gene>
    <name evidence="3" type="ORF">GJ668_06410</name>
</gene>
<evidence type="ECO:0000313" key="3">
    <source>
        <dbReference type="EMBL" id="MTW20728.1"/>
    </source>
</evidence>